<dbReference type="OrthoDB" id="9777352at2"/>
<dbReference type="CDD" id="cd06326">
    <property type="entry name" value="PBP1_ABC_ligand_binding-like"/>
    <property type="match status" value="1"/>
</dbReference>
<dbReference type="AlphaFoldDB" id="A0A4R6N959"/>
<dbReference type="Pfam" id="PF13458">
    <property type="entry name" value="Peripla_BP_6"/>
    <property type="match status" value="1"/>
</dbReference>
<evidence type="ECO:0000259" key="3">
    <source>
        <dbReference type="Pfam" id="PF13458"/>
    </source>
</evidence>
<dbReference type="EMBL" id="SNXE01000002">
    <property type="protein sequence ID" value="TDP11895.1"/>
    <property type="molecule type" value="Genomic_DNA"/>
</dbReference>
<name>A0A4R6N959_9BURK</name>
<dbReference type="Gene3D" id="3.40.50.2300">
    <property type="match status" value="2"/>
</dbReference>
<dbReference type="SUPFAM" id="SSF53822">
    <property type="entry name" value="Periplasmic binding protein-like I"/>
    <property type="match status" value="1"/>
</dbReference>
<dbReference type="InterPro" id="IPR028082">
    <property type="entry name" value="Peripla_BP_I"/>
</dbReference>
<dbReference type="PANTHER" id="PTHR47235">
    <property type="entry name" value="BLR6548 PROTEIN"/>
    <property type="match status" value="1"/>
</dbReference>
<protein>
    <submittedName>
        <fullName evidence="4">Amino acid/amide ABC transporter substrate-binding protein (HAAT family)</fullName>
    </submittedName>
</protein>
<evidence type="ECO:0000313" key="4">
    <source>
        <dbReference type="EMBL" id="TDP11895.1"/>
    </source>
</evidence>
<proteinExistence type="inferred from homology"/>
<sequence length="367" mass="39417">MTALARWIACLLLGLAPQLGLALDEIRIGASAALSGPAAGLGQRFHAGAKAYFRQFNAQGGLAGRPLRLQLLDDAYEADRAEANTRKLAEDPTVLALFGYVGTPTSRMALPYVRRHGIPLVAAYTGASVLREPHNPLVFNVRASYVEEARQLATAMKLEGVRSLNVVYQADLFGRAGLEAIRQAAQAQGIQVLASDTIRRNSAEVAQATQTLVRQQPADAIFVVSSYASTIAFVQSARDAGFEGRFYALSFAGLEHLQKALAKLPRGRLTIAQVVPNALDRSLPLVADYQQAMSEAGDRQFDSISLEGYMAARVLVEGLRRAKPPLSRDSLVAGLDAIGDLDLGGFKLRLRAGQHEGSSWVGLRTLP</sequence>
<comment type="similarity">
    <text evidence="1">Belongs to the leucine-binding protein family.</text>
</comment>
<evidence type="ECO:0000256" key="2">
    <source>
        <dbReference type="ARBA" id="ARBA00022729"/>
    </source>
</evidence>
<comment type="caution">
    <text evidence="4">The sequence shown here is derived from an EMBL/GenBank/DDBJ whole genome shotgun (WGS) entry which is preliminary data.</text>
</comment>
<organism evidence="4 5">
    <name type="scientific">Roseateles asaccharophilus</name>
    <dbReference type="NCBI Taxonomy" id="582607"/>
    <lineage>
        <taxon>Bacteria</taxon>
        <taxon>Pseudomonadati</taxon>
        <taxon>Pseudomonadota</taxon>
        <taxon>Betaproteobacteria</taxon>
        <taxon>Burkholderiales</taxon>
        <taxon>Sphaerotilaceae</taxon>
        <taxon>Roseateles</taxon>
    </lineage>
</organism>
<dbReference type="PANTHER" id="PTHR47235:SF1">
    <property type="entry name" value="BLR6548 PROTEIN"/>
    <property type="match status" value="1"/>
</dbReference>
<accession>A0A4R6N959</accession>
<evidence type="ECO:0000256" key="1">
    <source>
        <dbReference type="ARBA" id="ARBA00010062"/>
    </source>
</evidence>
<evidence type="ECO:0000313" key="5">
    <source>
        <dbReference type="Proteomes" id="UP000295357"/>
    </source>
</evidence>
<feature type="domain" description="Leucine-binding protein" evidence="3">
    <location>
        <begin position="25"/>
        <end position="356"/>
    </location>
</feature>
<gene>
    <name evidence="4" type="ORF">DFR39_102279</name>
</gene>
<dbReference type="InterPro" id="IPR028081">
    <property type="entry name" value="Leu-bd"/>
</dbReference>
<keyword evidence="5" id="KW-1185">Reference proteome</keyword>
<dbReference type="RefSeq" id="WP_133602661.1">
    <property type="nucleotide sequence ID" value="NZ_JAUFPJ010000002.1"/>
</dbReference>
<dbReference type="Proteomes" id="UP000295357">
    <property type="component" value="Unassembled WGS sequence"/>
</dbReference>
<keyword evidence="2" id="KW-0732">Signal</keyword>
<reference evidence="4 5" key="1">
    <citation type="submission" date="2019-03" db="EMBL/GenBank/DDBJ databases">
        <title>Genomic Encyclopedia of Type Strains, Phase IV (KMG-IV): sequencing the most valuable type-strain genomes for metagenomic binning, comparative biology and taxonomic classification.</title>
        <authorList>
            <person name="Goeker M."/>
        </authorList>
    </citation>
    <scope>NUCLEOTIDE SEQUENCE [LARGE SCALE GENOMIC DNA]</scope>
    <source>
        <strain evidence="4 5">DSM 25082</strain>
    </source>
</reference>